<name>F3L0B0_9GAMM</name>
<dbReference type="InterPro" id="IPR008537">
    <property type="entry name" value="DUF819"/>
</dbReference>
<reference evidence="1 2" key="1">
    <citation type="journal article" date="2011" name="J. Bacteriol.">
        <title>Genome sequence of strain IMCC3088, a proteorhodopsin-containing marine bacterium belonging to the OM60/NOR5 clade.</title>
        <authorList>
            <person name="Jang Y."/>
            <person name="Oh H.M."/>
            <person name="Kang I."/>
            <person name="Lee K."/>
            <person name="Yang S.J."/>
            <person name="Cho J.C."/>
        </authorList>
    </citation>
    <scope>NUCLEOTIDE SEQUENCE [LARGE SCALE GENOMIC DNA]</scope>
    <source>
        <strain evidence="1 2">IMCC3088</strain>
    </source>
</reference>
<dbReference type="eggNOG" id="COG5505">
    <property type="taxonomic scope" value="Bacteria"/>
</dbReference>
<protein>
    <submittedName>
        <fullName evidence="1">Uncharacterized protein</fullName>
    </submittedName>
</protein>
<sequence length="381" mass="40017">MAVNNPVWVMAILFALSAIGFLSEKTRLGRSLTSTVVVILLAIVAANIGLIPHESIAYNFVFSYVVPVIIPLFLFKANLRQMATEASRLSGAFLLATVATVIGVLVAITLVDVSQLVVGNRSAQETEAAIAGLFASTYIGGSVNYAALGEVTGLLREASFFSAATAVDNLYSALYLSVLAILPAWRWLAQRFAPDSSEVIVDLAPDSKPTVTAQSLTYSLALALVIVACSDALVAWLDWSMYRYAIITLVTVTIATTFPALAAKLEGSFELGVALSMVFFASIAAGANVQAVITLAPILIVFTGVLLLTHGLSLLLLGRFFKLTLPELIVASNAAILGATTAPALAAAKGWQHLITPGVLVGVLGYALGTLVGTALYQWLL</sequence>
<organism evidence="1 2">
    <name type="scientific">Aequoribacter fuscus</name>
    <dbReference type="NCBI Taxonomy" id="2518989"/>
    <lineage>
        <taxon>Bacteria</taxon>
        <taxon>Pseudomonadati</taxon>
        <taxon>Pseudomonadota</taxon>
        <taxon>Gammaproteobacteria</taxon>
        <taxon>Cellvibrionales</taxon>
        <taxon>Halieaceae</taxon>
        <taxon>Aequoribacter</taxon>
    </lineage>
</organism>
<dbReference type="OrthoDB" id="653763at2"/>
<proteinExistence type="predicted"/>
<dbReference type="PANTHER" id="PTHR34289">
    <property type="entry name" value="PROTEIN, PUTATIVE (DUF819)-RELATED"/>
    <property type="match status" value="1"/>
</dbReference>
<dbReference type="STRING" id="2518989.IMCC3088_826"/>
<evidence type="ECO:0000313" key="2">
    <source>
        <dbReference type="Proteomes" id="UP000005615"/>
    </source>
</evidence>
<keyword evidence="2" id="KW-1185">Reference proteome</keyword>
<dbReference type="Pfam" id="PF05684">
    <property type="entry name" value="DUF819"/>
    <property type="match status" value="1"/>
</dbReference>
<gene>
    <name evidence="1" type="ORF">IMCC3088_826</name>
</gene>
<dbReference type="Proteomes" id="UP000005615">
    <property type="component" value="Unassembled WGS sequence"/>
</dbReference>
<accession>F3L0B0</accession>
<evidence type="ECO:0000313" key="1">
    <source>
        <dbReference type="EMBL" id="EGG30220.1"/>
    </source>
</evidence>
<comment type="caution">
    <text evidence="1">The sequence shown here is derived from an EMBL/GenBank/DDBJ whole genome shotgun (WGS) entry which is preliminary data.</text>
</comment>
<dbReference type="RefSeq" id="WP_009575123.1">
    <property type="nucleotide sequence ID" value="NZ_AEIG01000020.1"/>
</dbReference>
<dbReference type="PANTHER" id="PTHR34289:SF8">
    <property type="entry name" value="DUF819 DOMAIN-CONTAINING PROTEIN"/>
    <property type="match status" value="1"/>
</dbReference>
<dbReference type="AlphaFoldDB" id="F3L0B0"/>
<dbReference type="EMBL" id="AEIG01000020">
    <property type="protein sequence ID" value="EGG30220.1"/>
    <property type="molecule type" value="Genomic_DNA"/>
</dbReference>